<protein>
    <submittedName>
        <fullName evidence="8">TIGR00255 family protein</fullName>
    </submittedName>
</protein>
<dbReference type="AlphaFoldDB" id="A0A521CAD6"/>
<sequence>MTGFGRGEASSNGISITVELKTVNSRYLDISLRLPPIIQEKELTLKEQLQQHVERGKINVSVRVDKADTGQPDVTFNKNLVRGYKDLLNDLRDAADIKQPVILSDLMEFNDIFEAREEDEQTRSLIWTLTQEAAEKATAGLTQMRRQEGSQLEEDLLQRVDHIESMLNIIQEKTDGRSAVAKEQLLERIAELIDSDKIDDDRLEMEVAVLVDKMDITEEIVRTQSHLKFFREAVKNDNAVGRRLNFLSQEINREINTIGSKANSSEISQYVVQAKESLEQIREQVQNVE</sequence>
<proteinExistence type="inferred from homology"/>
<evidence type="ECO:0000259" key="7">
    <source>
        <dbReference type="Pfam" id="PF08340"/>
    </source>
</evidence>
<keyword evidence="3" id="KW-0255">Endonuclease</keyword>
<accession>A0A521CAD6</accession>
<feature type="domain" description="Endoribonuclease YicC-like N-terminal" evidence="6">
    <location>
        <begin position="1"/>
        <end position="153"/>
    </location>
</feature>
<evidence type="ECO:0000256" key="1">
    <source>
        <dbReference type="ARBA" id="ARBA00001968"/>
    </source>
</evidence>
<gene>
    <name evidence="8" type="ORF">SAMN06265218_105196</name>
</gene>
<dbReference type="GO" id="GO:0016787">
    <property type="term" value="F:hydrolase activity"/>
    <property type="evidence" value="ECO:0007669"/>
    <property type="project" value="UniProtKB-KW"/>
</dbReference>
<dbReference type="Pfam" id="PF08340">
    <property type="entry name" value="YicC-like_C"/>
    <property type="match status" value="1"/>
</dbReference>
<dbReference type="EMBL" id="FXTH01000005">
    <property type="protein sequence ID" value="SMO56389.1"/>
    <property type="molecule type" value="Genomic_DNA"/>
</dbReference>
<dbReference type="PANTHER" id="PTHR30636">
    <property type="entry name" value="UPF0701 PROTEIN YICC"/>
    <property type="match status" value="1"/>
</dbReference>
<dbReference type="Pfam" id="PF03755">
    <property type="entry name" value="YicC-like_N"/>
    <property type="match status" value="1"/>
</dbReference>
<name>A0A521CAD6_9BACT</name>
<dbReference type="InterPro" id="IPR005229">
    <property type="entry name" value="YicC/YloC-like"/>
</dbReference>
<dbReference type="InterPro" id="IPR013551">
    <property type="entry name" value="YicC-like_C"/>
</dbReference>
<reference evidence="8 9" key="1">
    <citation type="submission" date="2017-05" db="EMBL/GenBank/DDBJ databases">
        <authorList>
            <person name="Varghese N."/>
            <person name="Submissions S."/>
        </authorList>
    </citation>
    <scope>NUCLEOTIDE SEQUENCE [LARGE SCALE GENOMIC DNA]</scope>
    <source>
        <strain evidence="8 9">DSM 21194</strain>
    </source>
</reference>
<evidence type="ECO:0000256" key="5">
    <source>
        <dbReference type="ARBA" id="ARBA00035648"/>
    </source>
</evidence>
<evidence type="ECO:0000256" key="4">
    <source>
        <dbReference type="ARBA" id="ARBA00022801"/>
    </source>
</evidence>
<dbReference type="InterPro" id="IPR013527">
    <property type="entry name" value="YicC-like_N"/>
</dbReference>
<evidence type="ECO:0000313" key="9">
    <source>
        <dbReference type="Proteomes" id="UP000317593"/>
    </source>
</evidence>
<evidence type="ECO:0000313" key="8">
    <source>
        <dbReference type="EMBL" id="SMO56389.1"/>
    </source>
</evidence>
<evidence type="ECO:0000256" key="3">
    <source>
        <dbReference type="ARBA" id="ARBA00022759"/>
    </source>
</evidence>
<organism evidence="8 9">
    <name type="scientific">Fodinibius sediminis</name>
    <dbReference type="NCBI Taxonomy" id="1214077"/>
    <lineage>
        <taxon>Bacteria</taxon>
        <taxon>Pseudomonadati</taxon>
        <taxon>Balneolota</taxon>
        <taxon>Balneolia</taxon>
        <taxon>Balneolales</taxon>
        <taxon>Balneolaceae</taxon>
        <taxon>Fodinibius</taxon>
    </lineage>
</organism>
<evidence type="ECO:0000256" key="2">
    <source>
        <dbReference type="ARBA" id="ARBA00022722"/>
    </source>
</evidence>
<comment type="cofactor">
    <cofactor evidence="1">
        <name>a divalent metal cation</name>
        <dbReference type="ChEBI" id="CHEBI:60240"/>
    </cofactor>
</comment>
<dbReference type="OrthoDB" id="9771229at2"/>
<dbReference type="Proteomes" id="UP000317593">
    <property type="component" value="Unassembled WGS sequence"/>
</dbReference>
<dbReference type="NCBIfam" id="TIGR00255">
    <property type="entry name" value="YicC/YloC family endoribonuclease"/>
    <property type="match status" value="1"/>
</dbReference>
<feature type="domain" description="Endoribonuclease YicC-like C-terminal" evidence="7">
    <location>
        <begin position="171"/>
        <end position="289"/>
    </location>
</feature>
<dbReference type="GO" id="GO:0004521">
    <property type="term" value="F:RNA endonuclease activity"/>
    <property type="evidence" value="ECO:0007669"/>
    <property type="project" value="InterPro"/>
</dbReference>
<keyword evidence="9" id="KW-1185">Reference proteome</keyword>
<keyword evidence="4" id="KW-0378">Hydrolase</keyword>
<keyword evidence="2" id="KW-0540">Nuclease</keyword>
<dbReference type="PANTHER" id="PTHR30636:SF3">
    <property type="entry name" value="UPF0701 PROTEIN YICC"/>
    <property type="match status" value="1"/>
</dbReference>
<evidence type="ECO:0000259" key="6">
    <source>
        <dbReference type="Pfam" id="PF03755"/>
    </source>
</evidence>
<comment type="similarity">
    <text evidence="5">Belongs to the YicC/YloC family.</text>
</comment>